<protein>
    <submittedName>
        <fullName evidence="2">Uncharacterized protein</fullName>
    </submittedName>
</protein>
<evidence type="ECO:0000313" key="2">
    <source>
        <dbReference type="EnsemblPlants" id="EMT04169"/>
    </source>
</evidence>
<sequence>MDTNILGMQKVNLGYLEKNRNVGYRFTQGRKMPKKHVPKPIKGDIGGLVTCNKCGTNTFYSTEAMLTHQNWCKGAKVKADTEAKRKKAHRNSMKRNS</sequence>
<dbReference type="AlphaFoldDB" id="M8ARX5"/>
<accession>M8ARX5</accession>
<evidence type="ECO:0000256" key="1">
    <source>
        <dbReference type="SAM" id="MobiDB-lite"/>
    </source>
</evidence>
<proteinExistence type="predicted"/>
<reference evidence="2" key="1">
    <citation type="submission" date="2015-06" db="UniProtKB">
        <authorList>
            <consortium name="EnsemblPlants"/>
        </authorList>
    </citation>
    <scope>IDENTIFICATION</scope>
</reference>
<feature type="region of interest" description="Disordered" evidence="1">
    <location>
        <begin position="78"/>
        <end position="97"/>
    </location>
</feature>
<name>M8ARX5_AEGTA</name>
<feature type="compositionally biased region" description="Basic residues" evidence="1">
    <location>
        <begin position="84"/>
        <end position="97"/>
    </location>
</feature>
<dbReference type="EnsemblPlants" id="EMT04169">
    <property type="protein sequence ID" value="EMT04169"/>
    <property type="gene ID" value="F775_06297"/>
</dbReference>
<organism evidence="2">
    <name type="scientific">Aegilops tauschii</name>
    <name type="common">Tausch's goatgrass</name>
    <name type="synonym">Aegilops squarrosa</name>
    <dbReference type="NCBI Taxonomy" id="37682"/>
    <lineage>
        <taxon>Eukaryota</taxon>
        <taxon>Viridiplantae</taxon>
        <taxon>Streptophyta</taxon>
        <taxon>Embryophyta</taxon>
        <taxon>Tracheophyta</taxon>
        <taxon>Spermatophyta</taxon>
        <taxon>Magnoliopsida</taxon>
        <taxon>Liliopsida</taxon>
        <taxon>Poales</taxon>
        <taxon>Poaceae</taxon>
        <taxon>BOP clade</taxon>
        <taxon>Pooideae</taxon>
        <taxon>Triticodae</taxon>
        <taxon>Triticeae</taxon>
        <taxon>Triticinae</taxon>
        <taxon>Aegilops</taxon>
    </lineage>
</organism>